<evidence type="ECO:0000313" key="6">
    <source>
        <dbReference type="Proteomes" id="UP000016922"/>
    </source>
</evidence>
<dbReference type="InterPro" id="IPR054293">
    <property type="entry name" value="DUF7029"/>
</dbReference>
<dbReference type="EMBL" id="KE145367">
    <property type="protein sequence ID" value="EPE29344.1"/>
    <property type="molecule type" value="Genomic_DNA"/>
</dbReference>
<dbReference type="InterPro" id="IPR055647">
    <property type="entry name" value="DUF7223"/>
</dbReference>
<dbReference type="RefSeq" id="XP_008083453.1">
    <property type="nucleotide sequence ID" value="XM_008085262.1"/>
</dbReference>
<evidence type="ECO:0000256" key="2">
    <source>
        <dbReference type="SAM" id="SignalP"/>
    </source>
</evidence>
<gene>
    <name evidence="5" type="ORF">GLAREA_00504</name>
</gene>
<dbReference type="Proteomes" id="UP000016922">
    <property type="component" value="Unassembled WGS sequence"/>
</dbReference>
<feature type="domain" description="DUF7029" evidence="3">
    <location>
        <begin position="74"/>
        <end position="170"/>
    </location>
</feature>
<proteinExistence type="predicted"/>
<keyword evidence="2" id="KW-0732">Signal</keyword>
<accession>S3CWN1</accession>
<evidence type="ECO:0000313" key="5">
    <source>
        <dbReference type="EMBL" id="EPE29344.1"/>
    </source>
</evidence>
<sequence length="727" mass="78434">MLQLWAHCVLFLLLWKADAEVQELRFVSSRDLGLVRRDGKTSDRHLKDAVSTFFKSPAGQNESSVLVNVTLGTGENVKVLAMDHFEIDIEKKTCGDGKLSLTFRDEETYEDAVDDWEWVNKNTVRNFAMLVSGCPEPDSDLQKWLISNTTFDRAHLTVDFNAQEMTWHDMPLNYTLQWGTMSQDAPRNSIPANEQATQARVPRGLFGFGKIFPRIFGLDIDNPLEDVGSLVNDVVAPATSAIVNNVVAPVTSAIAPIITPIIDTLSGKAMEESFQIPMRVPFPEELIKKETTDGFEFGASCKDCGLKGELKVSGHLMMDMSKENPIQEFWLDVSPGGLEMKAAFAIDVGGTLAGKTPFEKMVALPEITIPAFGIKGLASINPSIAPKVIVSAADIQGAGSISAGISAKFKDDAKARLALNTNTPGSDDPTNWEPDVSQEKLTVDSQIEGLISLSMEVDVVIQATLLKPPFNVPVLSAGLKKIGMEVGVGFSFKVPIVNYSATSMMNYDGACGNVELPYGTELTGDVSVEIGAKAYNIILNKPENEFWTKDIFKKKVKELPKMCKDFKAGPSPPFSMTTLGSDPTTTEETTVPESTGVEEDATEPAQTEESSASVTGETRPETTNTEDPDEDTSTETDPGDGKSEDPIEDTEDLDEDTSTETGSGDGENEQASQPDSTGEPLSETAATDESIPEETIESNGAGGSEPEEVDEAAEPEDAAEPDEAANL</sequence>
<dbReference type="HOGENOM" id="CLU_023862_0_0_1"/>
<feature type="chain" id="PRO_5004518991" evidence="2">
    <location>
        <begin position="20"/>
        <end position="727"/>
    </location>
</feature>
<keyword evidence="6" id="KW-1185">Reference proteome</keyword>
<dbReference type="eggNOG" id="KOG1216">
    <property type="taxonomic scope" value="Eukaryota"/>
</dbReference>
<feature type="signal peptide" evidence="2">
    <location>
        <begin position="1"/>
        <end position="19"/>
    </location>
</feature>
<feature type="compositionally biased region" description="Acidic residues" evidence="1">
    <location>
        <begin position="705"/>
        <end position="727"/>
    </location>
</feature>
<feature type="compositionally biased region" description="Acidic residues" evidence="1">
    <location>
        <begin position="624"/>
        <end position="638"/>
    </location>
</feature>
<organism evidence="5 6">
    <name type="scientific">Glarea lozoyensis (strain ATCC 20868 / MF5171)</name>
    <dbReference type="NCBI Taxonomy" id="1116229"/>
    <lineage>
        <taxon>Eukaryota</taxon>
        <taxon>Fungi</taxon>
        <taxon>Dikarya</taxon>
        <taxon>Ascomycota</taxon>
        <taxon>Pezizomycotina</taxon>
        <taxon>Leotiomycetes</taxon>
        <taxon>Helotiales</taxon>
        <taxon>Helotiaceae</taxon>
        <taxon>Glarea</taxon>
    </lineage>
</organism>
<evidence type="ECO:0000259" key="4">
    <source>
        <dbReference type="Pfam" id="PF23865"/>
    </source>
</evidence>
<dbReference type="OrthoDB" id="160645at2759"/>
<dbReference type="GeneID" id="19459562"/>
<feature type="domain" description="DUF7223" evidence="4">
    <location>
        <begin position="284"/>
        <end position="555"/>
    </location>
</feature>
<feature type="compositionally biased region" description="Acidic residues" evidence="1">
    <location>
        <begin position="646"/>
        <end position="658"/>
    </location>
</feature>
<evidence type="ECO:0000256" key="1">
    <source>
        <dbReference type="SAM" id="MobiDB-lite"/>
    </source>
</evidence>
<dbReference type="Pfam" id="PF23865">
    <property type="entry name" value="DUF7223"/>
    <property type="match status" value="1"/>
</dbReference>
<reference evidence="5 6" key="1">
    <citation type="journal article" date="2013" name="BMC Genomics">
        <title>Genomics-driven discovery of the pneumocandin biosynthetic gene cluster in the fungus Glarea lozoyensis.</title>
        <authorList>
            <person name="Chen L."/>
            <person name="Yue Q."/>
            <person name="Zhang X."/>
            <person name="Xiang M."/>
            <person name="Wang C."/>
            <person name="Li S."/>
            <person name="Che Y."/>
            <person name="Ortiz-Lopez F.J."/>
            <person name="Bills G.F."/>
            <person name="Liu X."/>
            <person name="An Z."/>
        </authorList>
    </citation>
    <scope>NUCLEOTIDE SEQUENCE [LARGE SCALE GENOMIC DNA]</scope>
    <source>
        <strain evidence="6">ATCC 20868 / MF5171</strain>
    </source>
</reference>
<dbReference type="Pfam" id="PF22974">
    <property type="entry name" value="DUF7029"/>
    <property type="match status" value="1"/>
</dbReference>
<protein>
    <submittedName>
        <fullName evidence="5">Uncharacterized protein</fullName>
    </submittedName>
</protein>
<evidence type="ECO:0000259" key="3">
    <source>
        <dbReference type="Pfam" id="PF22974"/>
    </source>
</evidence>
<name>S3CWN1_GLAL2</name>
<feature type="compositionally biased region" description="Polar residues" evidence="1">
    <location>
        <begin position="604"/>
        <end position="616"/>
    </location>
</feature>
<feature type="region of interest" description="Disordered" evidence="1">
    <location>
        <begin position="564"/>
        <end position="727"/>
    </location>
</feature>
<dbReference type="KEGG" id="glz:GLAREA_00504"/>
<dbReference type="AlphaFoldDB" id="S3CWN1"/>
<feature type="compositionally biased region" description="Low complexity" evidence="1">
    <location>
        <begin position="577"/>
        <end position="595"/>
    </location>
</feature>